<evidence type="ECO:0008006" key="4">
    <source>
        <dbReference type="Google" id="ProtNLM"/>
    </source>
</evidence>
<proteinExistence type="predicted"/>
<feature type="transmembrane region" description="Helical" evidence="1">
    <location>
        <begin position="12"/>
        <end position="34"/>
    </location>
</feature>
<keyword evidence="1" id="KW-0812">Transmembrane</keyword>
<protein>
    <recommendedName>
        <fullName evidence="4">Integral membrane protein</fullName>
    </recommendedName>
</protein>
<dbReference type="AlphaFoldDB" id="A0A0U1ABT7"/>
<feature type="transmembrane region" description="Helical" evidence="1">
    <location>
        <begin position="75"/>
        <end position="96"/>
    </location>
</feature>
<evidence type="ECO:0000313" key="3">
    <source>
        <dbReference type="Proteomes" id="UP000045782"/>
    </source>
</evidence>
<gene>
    <name evidence="2" type="ORF">ERS075579_04581</name>
</gene>
<dbReference type="Proteomes" id="UP000045782">
    <property type="component" value="Unassembled WGS sequence"/>
</dbReference>
<reference evidence="2 3" key="1">
    <citation type="submission" date="2015-03" db="EMBL/GenBank/DDBJ databases">
        <authorList>
            <person name="Murphy D."/>
        </authorList>
    </citation>
    <scope>NUCLEOTIDE SEQUENCE [LARGE SCALE GENOMIC DNA]</scope>
    <source>
        <strain evidence="2 3">PAP088</strain>
    </source>
</reference>
<sequence length="162" mass="18600">MDHINRFETKTTFGLLRAEYFVGMTVSGALLIWNISEVRWLPAILLFSYIDLVGYIPGVIAHFTKKREPLPKYYYVLYNTMHSFLTQSVVVALWAYFIGWEWALLVIPLHLCGDRALFGNFMKQFSIPFEPKAIPEFQEFEQKLNQASAHATKAPGYADIAG</sequence>
<evidence type="ECO:0000313" key="2">
    <source>
        <dbReference type="EMBL" id="CPV69491.1"/>
    </source>
</evidence>
<keyword evidence="1" id="KW-1133">Transmembrane helix</keyword>
<evidence type="ECO:0000256" key="1">
    <source>
        <dbReference type="SAM" id="Phobius"/>
    </source>
</evidence>
<keyword evidence="1" id="KW-0472">Membrane</keyword>
<accession>A0A0U1ABT7</accession>
<dbReference type="EMBL" id="CSWP01000011">
    <property type="protein sequence ID" value="CPV69491.1"/>
    <property type="molecule type" value="Genomic_DNA"/>
</dbReference>
<organism evidence="2 3">
    <name type="scientific">Mycobacteroides abscessus</name>
    <dbReference type="NCBI Taxonomy" id="36809"/>
    <lineage>
        <taxon>Bacteria</taxon>
        <taxon>Bacillati</taxon>
        <taxon>Actinomycetota</taxon>
        <taxon>Actinomycetes</taxon>
        <taxon>Mycobacteriales</taxon>
        <taxon>Mycobacteriaceae</taxon>
        <taxon>Mycobacteroides</taxon>
    </lineage>
</organism>
<feature type="transmembrane region" description="Helical" evidence="1">
    <location>
        <begin position="40"/>
        <end position="63"/>
    </location>
</feature>
<dbReference type="RefSeq" id="WP_005058802.1">
    <property type="nucleotide sequence ID" value="NZ_AP022621.1"/>
</dbReference>
<name>A0A0U1ABT7_9MYCO</name>